<evidence type="ECO:0000313" key="17">
    <source>
        <dbReference type="EMBL" id="CUN47383.1"/>
    </source>
</evidence>
<dbReference type="InterPro" id="IPR011604">
    <property type="entry name" value="PDDEXK-like_dom_sf"/>
</dbReference>
<evidence type="ECO:0000256" key="12">
    <source>
        <dbReference type="ARBA" id="ARBA00048988"/>
    </source>
</evidence>
<evidence type="ECO:0000256" key="11">
    <source>
        <dbReference type="ARBA" id="ARBA00034617"/>
    </source>
</evidence>
<evidence type="ECO:0000256" key="9">
    <source>
        <dbReference type="ARBA" id="ARBA00023204"/>
    </source>
</evidence>
<dbReference type="InterPro" id="IPR038726">
    <property type="entry name" value="PDDEXK_AddAB-type"/>
</dbReference>
<evidence type="ECO:0000256" key="14">
    <source>
        <dbReference type="PROSITE-ProRule" id="PRU00560"/>
    </source>
</evidence>
<dbReference type="EC" id="5.6.2.4" evidence="13"/>
<dbReference type="InterPro" id="IPR014017">
    <property type="entry name" value="DNA_helicase_UvrD-like_C"/>
</dbReference>
<dbReference type="InterPro" id="IPR027417">
    <property type="entry name" value="P-loop_NTPase"/>
</dbReference>
<evidence type="ECO:0000256" key="2">
    <source>
        <dbReference type="ARBA" id="ARBA00022741"/>
    </source>
</evidence>
<dbReference type="PROSITE" id="PS51198">
    <property type="entry name" value="UVRD_HELICASE_ATP_BIND"/>
    <property type="match status" value="1"/>
</dbReference>
<evidence type="ECO:0000313" key="18">
    <source>
        <dbReference type="Proteomes" id="UP000095447"/>
    </source>
</evidence>
<evidence type="ECO:0000259" key="16">
    <source>
        <dbReference type="PROSITE" id="PS51217"/>
    </source>
</evidence>
<keyword evidence="4 13" id="KW-0378">Hydrolase</keyword>
<sequence>MGVQWTKEQQEVIRLRDRNILVSAAAGSGKTAVLVERILSKITDKEHPVDIDRLLIMTFTRAAAGEMKERISAAIEKALCEDPDNEHLQRQTTLLHTAQITTIDGFCAYIIRNYFHLIGLDPGYRTADEGELKLLRGDVVKALLEEYYAKKDEKFQKFVECFATGKSDENLGNLIQKLYEMAMSNPFPQEWLSGCMDDYRIDSLEELRETEWMRMLWDAVKDELQEAKLLVQEARRICSEPDGPYLYDEALSSDLLLIRSLQELAEKRDYNGTAEILMKPSFARLSTKKAADVDEQKKQRVKDLRDEEKGILKELGQRYFQSAEKELLEVIRYIRGPIEMLVELTARFKKQFGEAKREKNILDFTDMEHFALQILMTKEGEEIHMSQAARELSAKYDEVLVDEYQDSNLVQELLTTAVSGWINQKKNIFMVGDVKQSIYRFRLARPELFMEKYKSYSTEEAQEQRIDLHKNFRSREQVLESVNFIFRQIMGEDLGGITYDKDAALYPGASFPEGESEEFVKTEVLLVERDGEELSDVQDYEDAGASGNRREMENQTGQELEALAIAQRIKEIVGKEQIVDKETKEYRPVEYGDIVILLRTAYGWAETFREVLASQGIPVYCTSRTGYFSATEIVTVLNYLKVCDNPLQDIPLMGVLRSPIVGCTSQELAELRIQYPDGLLYESVLAYAGEDEIPEKELDPDKLKSELLNSNLRTDEKNSLNIKLKGFLSLLEKVRNMAAYTPVHELILYVLKETGYGDYARALPGGEQRFANLTMLVEKAMDYEKTSYRGLFNFVRYIEQLQAYQVDYGDVNLTGAGNTAVEIMTIHKSKGLEFPVVFVAGMGKQFNFQDMNAGLLLHPELGIGADAIIPEKRVIASSLNKQVIRRQLLKESLGEELRVLYVAMTRAKEKLILTGTVGKLEKQMLSLSRFLDEEEELLPLGTRMKAKNYWAFVLPALVRHRAMSELLWEYGILMKKQPGIYDDISEFVIKKITVRQMTEKAVLIQAGNQMQEEYLKNWDENKVYDEAVKEEIEKRFSFVYPYKYLEDIPVKVSVSDLKKRSWHDESELEENISVSAEEQAEEQEAPVPAFMAEKQEEYKGAARGTAYHRVMECLDYAETDTEEQLRAQLKRLLESQKMTEQEAECIRIWDIRRFVESGLGQRMKKAAMKKHLYREQPFVIQRNASMLDDGWKNETVLVQGIIDAYFMEEEEIVLVDYKTDRVRRGQEQKLIDLYHVQLEDYARALERMTGKRVKEKIIYSFTLQKEILL</sequence>
<dbReference type="InterPro" id="IPR011335">
    <property type="entry name" value="Restrct_endonuc-II-like"/>
</dbReference>
<evidence type="ECO:0000256" key="3">
    <source>
        <dbReference type="ARBA" id="ARBA00022763"/>
    </source>
</evidence>
<evidence type="ECO:0000256" key="4">
    <source>
        <dbReference type="ARBA" id="ARBA00022801"/>
    </source>
</evidence>
<dbReference type="NCBIfam" id="TIGR02785">
    <property type="entry name" value="addA_Gpos"/>
    <property type="match status" value="1"/>
</dbReference>
<dbReference type="SUPFAM" id="SSF52980">
    <property type="entry name" value="Restriction endonuclease-like"/>
    <property type="match status" value="1"/>
</dbReference>
<evidence type="ECO:0000256" key="5">
    <source>
        <dbReference type="ARBA" id="ARBA00022806"/>
    </source>
</evidence>
<evidence type="ECO:0000256" key="8">
    <source>
        <dbReference type="ARBA" id="ARBA00023125"/>
    </source>
</evidence>
<feature type="domain" description="UvrD-like helicase C-terminal" evidence="16">
    <location>
        <begin position="518"/>
        <end position="831"/>
    </location>
</feature>
<comment type="subunit">
    <text evidence="13">Heterodimer of AddA and AddB/RexB.</text>
</comment>
<protein>
    <recommendedName>
        <fullName evidence="13">ATP-dependent helicase/nuclease subunit A</fullName>
        <ecNumber evidence="13">3.1.-.-</ecNumber>
        <ecNumber evidence="13">5.6.2.4</ecNumber>
    </recommendedName>
    <alternativeName>
        <fullName evidence="13">ATP-dependent helicase/nuclease AddA</fullName>
    </alternativeName>
    <alternativeName>
        <fullName evidence="13">DNA 3'-5' helicase AddA</fullName>
    </alternativeName>
</protein>
<feature type="domain" description="UvrD-like helicase ATP-binding" evidence="15">
    <location>
        <begin position="3"/>
        <end position="475"/>
    </location>
</feature>
<dbReference type="Gene3D" id="3.40.50.300">
    <property type="entry name" value="P-loop containing nucleotide triphosphate hydrolases"/>
    <property type="match status" value="4"/>
</dbReference>
<dbReference type="GO" id="GO:0005524">
    <property type="term" value="F:ATP binding"/>
    <property type="evidence" value="ECO:0007669"/>
    <property type="project" value="UniProtKB-UniRule"/>
</dbReference>
<name>A0A173X6X0_9FIRM</name>
<comment type="catalytic activity">
    <reaction evidence="12 13">
        <text>ATP + H2O = ADP + phosphate + H(+)</text>
        <dbReference type="Rhea" id="RHEA:13065"/>
        <dbReference type="ChEBI" id="CHEBI:15377"/>
        <dbReference type="ChEBI" id="CHEBI:15378"/>
        <dbReference type="ChEBI" id="CHEBI:30616"/>
        <dbReference type="ChEBI" id="CHEBI:43474"/>
        <dbReference type="ChEBI" id="CHEBI:456216"/>
        <dbReference type="EC" id="5.6.2.4"/>
    </reaction>
</comment>
<dbReference type="Pfam" id="PF00580">
    <property type="entry name" value="UvrD-helicase"/>
    <property type="match status" value="1"/>
</dbReference>
<evidence type="ECO:0000256" key="10">
    <source>
        <dbReference type="ARBA" id="ARBA00023235"/>
    </source>
</evidence>
<keyword evidence="7 13" id="KW-0067">ATP-binding</keyword>
<dbReference type="FunFam" id="3.40.50.300:FF:001236">
    <property type="entry name" value="ATP-dependent helicase/nuclease subunit A"/>
    <property type="match status" value="1"/>
</dbReference>
<evidence type="ECO:0000256" key="1">
    <source>
        <dbReference type="ARBA" id="ARBA00022722"/>
    </source>
</evidence>
<comment type="cofactor">
    <cofactor evidence="13">
        <name>Mg(2+)</name>
        <dbReference type="ChEBI" id="CHEBI:18420"/>
    </cofactor>
</comment>
<evidence type="ECO:0000256" key="13">
    <source>
        <dbReference type="HAMAP-Rule" id="MF_01451"/>
    </source>
</evidence>
<dbReference type="Gene3D" id="3.90.320.10">
    <property type="match status" value="1"/>
</dbReference>
<dbReference type="HAMAP" id="MF_01451">
    <property type="entry name" value="AddA"/>
    <property type="match status" value="1"/>
</dbReference>
<dbReference type="GO" id="GO:0000724">
    <property type="term" value="P:double-strand break repair via homologous recombination"/>
    <property type="evidence" value="ECO:0007669"/>
    <property type="project" value="UniProtKB-UniRule"/>
</dbReference>
<comment type="catalytic activity">
    <reaction evidence="11 13">
        <text>Couples ATP hydrolysis with the unwinding of duplex DNA by translocating in the 3'-5' direction.</text>
        <dbReference type="EC" id="5.6.2.4"/>
    </reaction>
</comment>
<comment type="function">
    <text evidence="13">The heterodimer acts as both an ATP-dependent DNA helicase and an ATP-dependent, dual-direction single-stranded exonuclease. Recognizes the chi site generating a DNA molecule suitable for the initiation of homologous recombination. The AddA nuclease domain is required for chi fragment generation; this subunit has the helicase and 3' -&gt; 5' nuclease activities.</text>
</comment>
<dbReference type="Proteomes" id="UP000095447">
    <property type="component" value="Unassembled WGS sequence"/>
</dbReference>
<keyword evidence="9 13" id="KW-0234">DNA repair</keyword>
<dbReference type="GO" id="GO:0008408">
    <property type="term" value="F:3'-5' exonuclease activity"/>
    <property type="evidence" value="ECO:0007669"/>
    <property type="project" value="UniProtKB-UniRule"/>
</dbReference>
<keyword evidence="6 13" id="KW-0269">Exonuclease</keyword>
<dbReference type="EMBL" id="CYZA01000001">
    <property type="protein sequence ID" value="CUN47383.1"/>
    <property type="molecule type" value="Genomic_DNA"/>
</dbReference>
<keyword evidence="3 13" id="KW-0227">DNA damage</keyword>
<keyword evidence="2 13" id="KW-0547">Nucleotide-binding</keyword>
<dbReference type="PANTHER" id="PTHR11070:SF48">
    <property type="entry name" value="ATP-DEPENDENT HELICASE_NUCLEASE SUBUNIT A"/>
    <property type="match status" value="1"/>
</dbReference>
<comment type="similarity">
    <text evidence="13">Belongs to the helicase family. AddA subfamily.</text>
</comment>
<dbReference type="Pfam" id="PF13361">
    <property type="entry name" value="UvrD_C"/>
    <property type="match status" value="1"/>
</dbReference>
<dbReference type="EC" id="3.1.-.-" evidence="13"/>
<dbReference type="Gene3D" id="1.10.274.50">
    <property type="match status" value="1"/>
</dbReference>
<dbReference type="Pfam" id="PF12705">
    <property type="entry name" value="PDDEXK_1"/>
    <property type="match status" value="1"/>
</dbReference>
<dbReference type="InterPro" id="IPR014152">
    <property type="entry name" value="AddA"/>
</dbReference>
<dbReference type="GO" id="GO:0033202">
    <property type="term" value="C:DNA helicase complex"/>
    <property type="evidence" value="ECO:0007669"/>
    <property type="project" value="TreeGrafter"/>
</dbReference>
<dbReference type="PROSITE" id="PS51217">
    <property type="entry name" value="UVRD_HELICASE_CTER"/>
    <property type="match status" value="1"/>
</dbReference>
<proteinExistence type="inferred from homology"/>
<dbReference type="GO" id="GO:0003690">
    <property type="term" value="F:double-stranded DNA binding"/>
    <property type="evidence" value="ECO:0007669"/>
    <property type="project" value="UniProtKB-UniRule"/>
</dbReference>
<evidence type="ECO:0000256" key="6">
    <source>
        <dbReference type="ARBA" id="ARBA00022839"/>
    </source>
</evidence>
<dbReference type="InterPro" id="IPR000212">
    <property type="entry name" value="DNA_helicase_UvrD/REP"/>
</dbReference>
<dbReference type="RefSeq" id="WP_055052579.1">
    <property type="nucleotide sequence ID" value="NZ_CYZA01000001.1"/>
</dbReference>
<dbReference type="InterPro" id="IPR014016">
    <property type="entry name" value="UvrD-like_ATP-bd"/>
</dbReference>
<keyword evidence="10 13" id="KW-0413">Isomerase</keyword>
<dbReference type="AlphaFoldDB" id="A0A173X6X0"/>
<dbReference type="GO" id="GO:0043138">
    <property type="term" value="F:3'-5' DNA helicase activity"/>
    <property type="evidence" value="ECO:0007669"/>
    <property type="project" value="UniProtKB-UniRule"/>
</dbReference>
<organism evidence="17 18">
    <name type="scientific">Blautia obeum</name>
    <dbReference type="NCBI Taxonomy" id="40520"/>
    <lineage>
        <taxon>Bacteria</taxon>
        <taxon>Bacillati</taxon>
        <taxon>Bacillota</taxon>
        <taxon>Clostridia</taxon>
        <taxon>Lachnospirales</taxon>
        <taxon>Lachnospiraceae</taxon>
        <taxon>Blautia</taxon>
    </lineage>
</organism>
<dbReference type="SUPFAM" id="SSF52540">
    <property type="entry name" value="P-loop containing nucleoside triphosphate hydrolases"/>
    <property type="match status" value="1"/>
</dbReference>
<reference evidence="17 18" key="1">
    <citation type="submission" date="2015-09" db="EMBL/GenBank/DDBJ databases">
        <authorList>
            <consortium name="Pathogen Informatics"/>
        </authorList>
    </citation>
    <scope>NUCLEOTIDE SEQUENCE [LARGE SCALE GENOMIC DNA]</scope>
    <source>
        <strain evidence="17 18">2789STDY5608838</strain>
    </source>
</reference>
<keyword evidence="5 13" id="KW-0347">Helicase</keyword>
<keyword evidence="8 13" id="KW-0238">DNA-binding</keyword>
<keyword evidence="1 13" id="KW-0540">Nuclease</keyword>
<dbReference type="PANTHER" id="PTHR11070">
    <property type="entry name" value="UVRD / RECB / PCRA DNA HELICASE FAMILY MEMBER"/>
    <property type="match status" value="1"/>
</dbReference>
<dbReference type="GO" id="GO:0005829">
    <property type="term" value="C:cytosol"/>
    <property type="evidence" value="ECO:0007669"/>
    <property type="project" value="TreeGrafter"/>
</dbReference>
<evidence type="ECO:0000259" key="15">
    <source>
        <dbReference type="PROSITE" id="PS51198"/>
    </source>
</evidence>
<gene>
    <name evidence="13 17" type="primary">addA</name>
    <name evidence="17" type="ORF">ERS852395_00476</name>
</gene>
<accession>A0A173X6X0</accession>
<evidence type="ECO:0000256" key="7">
    <source>
        <dbReference type="ARBA" id="ARBA00022840"/>
    </source>
</evidence>
<dbReference type="GO" id="GO:0016887">
    <property type="term" value="F:ATP hydrolysis activity"/>
    <property type="evidence" value="ECO:0007669"/>
    <property type="project" value="RHEA"/>
</dbReference>
<feature type="binding site" evidence="14">
    <location>
        <begin position="24"/>
        <end position="31"/>
    </location>
    <ligand>
        <name>ATP</name>
        <dbReference type="ChEBI" id="CHEBI:30616"/>
    </ligand>
</feature>